<keyword evidence="9" id="KW-1185">Reference proteome</keyword>
<comment type="subcellular location">
    <subcellularLocation>
        <location evidence="1">Cell membrane</location>
        <topology evidence="1">Multi-pass membrane protein</topology>
    </subcellularLocation>
</comment>
<evidence type="ECO:0000313" key="9">
    <source>
        <dbReference type="Proteomes" id="UP000305673"/>
    </source>
</evidence>
<dbReference type="InterPro" id="IPR001054">
    <property type="entry name" value="A/G_cyclase"/>
</dbReference>
<feature type="domain" description="Guanylate cyclase" evidence="7">
    <location>
        <begin position="457"/>
        <end position="589"/>
    </location>
</feature>
<gene>
    <name evidence="8" type="ORF">FFM53_007235</name>
</gene>
<dbReference type="Pfam" id="PF00211">
    <property type="entry name" value="Guanylate_cyc"/>
    <property type="match status" value="1"/>
</dbReference>
<keyword evidence="5 6" id="KW-0472">Membrane</keyword>
<dbReference type="SUPFAM" id="SSF55073">
    <property type="entry name" value="Nucleotide cyclase"/>
    <property type="match status" value="1"/>
</dbReference>
<sequence length="644" mass="70307">MHWSKPLRLHLGVLVVASLLCTSTPIIWLAFRQGSDAAVSAGVQQMREMSLRLIEGYRNTLQGGTEAVALASTLPQLTSPPPQDITEKQQFFLEVLRNVPNATSVYTGYPDGSYLQVINTQRQDVRRILAAPDGTAFAIRTIARRQGPDVISTFRFLDRQARPIAERDVDFASFDPRQRPWYQSVIQQGEEVSVGPYVAGTLQLPTLTIAAPMRDDDQVVVGINIHLMTVSRLLDAQEISPRARAYIIDDADDLIAHSDPAIMNRLLGIWSKSAGDGAVAVDTTTDSYDTSLETVARLRRDPAFANGGVVRIDLDGERQILQIAPVGVSGLFKGSVAAIVVPLEDLVAEANRLLMHNLLIAAAFVIAGVAASVMLSRMVSRSLYRLADEARRIGDLDVGEKGVSHSFISEINTLAGALAASRHAISQFALYVPREVVRRIIDPKGRTAVKAQRQDVTVLFTDIRDFTTISEQHSPEDVVDTLSAYFELLNTIAEHNGGTVVQYLGDSIFVMWNAPVPDAGHAENGCRCALAMKAAVDELNEANRRNGRPALITRFGLHTGPAVVGSFGAISRQQYTAMGDTINVASRLEGLNKEFNTSILVSAAIYEAVADRFALRPLGLVQLKGRGEKVDLWELVEEGRRPQE</sequence>
<accession>A0ABX6PAY5</accession>
<dbReference type="InterPro" id="IPR033479">
    <property type="entry name" value="dCache_1"/>
</dbReference>
<evidence type="ECO:0000256" key="1">
    <source>
        <dbReference type="ARBA" id="ARBA00004651"/>
    </source>
</evidence>
<dbReference type="PANTHER" id="PTHR43081:SF1">
    <property type="entry name" value="ADENYLATE CYCLASE, TERMINAL-DIFFERENTIATION SPECIFIC"/>
    <property type="match status" value="1"/>
</dbReference>
<organism evidence="8 9">
    <name type="scientific">Rhizobium indicum</name>
    <dbReference type="NCBI Taxonomy" id="2583231"/>
    <lineage>
        <taxon>Bacteria</taxon>
        <taxon>Pseudomonadati</taxon>
        <taxon>Pseudomonadota</taxon>
        <taxon>Alphaproteobacteria</taxon>
        <taxon>Hyphomicrobiales</taxon>
        <taxon>Rhizobiaceae</taxon>
        <taxon>Rhizobium/Agrobacterium group</taxon>
        <taxon>Rhizobium</taxon>
    </lineage>
</organism>
<evidence type="ECO:0000256" key="6">
    <source>
        <dbReference type="SAM" id="Phobius"/>
    </source>
</evidence>
<evidence type="ECO:0000259" key="7">
    <source>
        <dbReference type="PROSITE" id="PS50125"/>
    </source>
</evidence>
<protein>
    <submittedName>
        <fullName evidence="8">Adenylate/guanylate cyclase domain-containing protein</fullName>
    </submittedName>
</protein>
<feature type="transmembrane region" description="Helical" evidence="6">
    <location>
        <begin position="353"/>
        <end position="375"/>
    </location>
</feature>
<name>A0ABX6PAY5_9HYPH</name>
<dbReference type="Pfam" id="PF02743">
    <property type="entry name" value="dCache_1"/>
    <property type="match status" value="1"/>
</dbReference>
<dbReference type="RefSeq" id="WP_138387858.1">
    <property type="nucleotide sequence ID" value="NZ_CP054021.1"/>
</dbReference>
<evidence type="ECO:0000256" key="4">
    <source>
        <dbReference type="ARBA" id="ARBA00022989"/>
    </source>
</evidence>
<dbReference type="SMART" id="SM00044">
    <property type="entry name" value="CYCc"/>
    <property type="match status" value="1"/>
</dbReference>
<evidence type="ECO:0000313" key="8">
    <source>
        <dbReference type="EMBL" id="QKK16204.1"/>
    </source>
</evidence>
<dbReference type="Proteomes" id="UP000305673">
    <property type="component" value="Chromosome"/>
</dbReference>
<dbReference type="Gene3D" id="3.30.450.20">
    <property type="entry name" value="PAS domain"/>
    <property type="match status" value="2"/>
</dbReference>
<dbReference type="PROSITE" id="PS50125">
    <property type="entry name" value="GUANYLATE_CYCLASE_2"/>
    <property type="match status" value="1"/>
</dbReference>
<keyword evidence="3 6" id="KW-0812">Transmembrane</keyword>
<evidence type="ECO:0000256" key="2">
    <source>
        <dbReference type="ARBA" id="ARBA00022475"/>
    </source>
</evidence>
<dbReference type="InterPro" id="IPR029787">
    <property type="entry name" value="Nucleotide_cyclase"/>
</dbReference>
<dbReference type="PANTHER" id="PTHR43081">
    <property type="entry name" value="ADENYLATE CYCLASE, TERMINAL-DIFFERENTIATION SPECIFIC-RELATED"/>
    <property type="match status" value="1"/>
</dbReference>
<keyword evidence="2" id="KW-1003">Cell membrane</keyword>
<dbReference type="EMBL" id="CP054021">
    <property type="protein sequence ID" value="QKK16204.1"/>
    <property type="molecule type" value="Genomic_DNA"/>
</dbReference>
<dbReference type="CDD" id="cd07302">
    <property type="entry name" value="CHD"/>
    <property type="match status" value="1"/>
</dbReference>
<dbReference type="InterPro" id="IPR050697">
    <property type="entry name" value="Adenylyl/Guanylyl_Cyclase_3/4"/>
</dbReference>
<dbReference type="Gene3D" id="3.30.70.1230">
    <property type="entry name" value="Nucleotide cyclase"/>
    <property type="match status" value="1"/>
</dbReference>
<evidence type="ECO:0000256" key="3">
    <source>
        <dbReference type="ARBA" id="ARBA00022692"/>
    </source>
</evidence>
<reference evidence="8 9" key="1">
    <citation type="submission" date="2020-05" db="EMBL/GenBank/DDBJ databases">
        <title>Genome sequences of pea root nodulating Rhizobium spp.</title>
        <authorList>
            <person name="Rahi P."/>
        </authorList>
    </citation>
    <scope>NUCLEOTIDE SEQUENCE [LARGE SCALE GENOMIC DNA]</scope>
    <source>
        <strain evidence="9">JKLM 12A2</strain>
    </source>
</reference>
<proteinExistence type="predicted"/>
<keyword evidence="4 6" id="KW-1133">Transmembrane helix</keyword>
<evidence type="ECO:0000256" key="5">
    <source>
        <dbReference type="ARBA" id="ARBA00023136"/>
    </source>
</evidence>